<keyword evidence="2" id="KW-1185">Reference proteome</keyword>
<evidence type="ECO:0000313" key="2">
    <source>
        <dbReference type="Proteomes" id="UP001595872"/>
    </source>
</evidence>
<protein>
    <recommendedName>
        <fullName evidence="3">FXSXX-COOH protein</fullName>
    </recommendedName>
</protein>
<reference evidence="2" key="1">
    <citation type="journal article" date="2019" name="Int. J. Syst. Evol. Microbiol.">
        <title>The Global Catalogue of Microorganisms (GCM) 10K type strain sequencing project: providing services to taxonomists for standard genome sequencing and annotation.</title>
        <authorList>
            <consortium name="The Broad Institute Genomics Platform"/>
            <consortium name="The Broad Institute Genome Sequencing Center for Infectious Disease"/>
            <person name="Wu L."/>
            <person name="Ma J."/>
        </authorList>
    </citation>
    <scope>NUCLEOTIDE SEQUENCE [LARGE SCALE GENOMIC DNA]</scope>
    <source>
        <strain evidence="2">KLKA75</strain>
    </source>
</reference>
<dbReference type="EMBL" id="JBHSIT010000007">
    <property type="protein sequence ID" value="MFC4910269.1"/>
    <property type="molecule type" value="Genomic_DNA"/>
</dbReference>
<evidence type="ECO:0000313" key="1">
    <source>
        <dbReference type="EMBL" id="MFC4910269.1"/>
    </source>
</evidence>
<name>A0ABV9U244_9ACTN</name>
<comment type="caution">
    <text evidence="1">The sequence shown here is derived from an EMBL/GenBank/DDBJ whole genome shotgun (WGS) entry which is preliminary data.</text>
</comment>
<dbReference type="RefSeq" id="WP_378258481.1">
    <property type="nucleotide sequence ID" value="NZ_JBHSIT010000007.1"/>
</dbReference>
<dbReference type="Proteomes" id="UP001595872">
    <property type="component" value="Unassembled WGS sequence"/>
</dbReference>
<sequence>MRDEVDFRSDLPDLSGASLEELSRVGGMTLAGEIESVVAPERRPTTVCAGFTSFIGDMRVG</sequence>
<accession>A0ABV9U244</accession>
<organism evidence="1 2">
    <name type="scientific">Actinomadura gamaensis</name>
    <dbReference type="NCBI Taxonomy" id="1763541"/>
    <lineage>
        <taxon>Bacteria</taxon>
        <taxon>Bacillati</taxon>
        <taxon>Actinomycetota</taxon>
        <taxon>Actinomycetes</taxon>
        <taxon>Streptosporangiales</taxon>
        <taxon>Thermomonosporaceae</taxon>
        <taxon>Actinomadura</taxon>
    </lineage>
</organism>
<proteinExistence type="predicted"/>
<evidence type="ECO:0008006" key="3">
    <source>
        <dbReference type="Google" id="ProtNLM"/>
    </source>
</evidence>
<gene>
    <name evidence="1" type="ORF">ACFPCY_23350</name>
</gene>